<dbReference type="PANTHER" id="PTHR22844:SF199">
    <property type="entry name" value="F21J9.19"/>
    <property type="match status" value="1"/>
</dbReference>
<dbReference type="InterPro" id="IPR015943">
    <property type="entry name" value="WD40/YVTN_repeat-like_dom_sf"/>
</dbReference>
<keyword evidence="2" id="KW-0677">Repeat</keyword>
<feature type="repeat" description="WD" evidence="3">
    <location>
        <begin position="338"/>
        <end position="367"/>
    </location>
</feature>
<dbReference type="CDD" id="cd00200">
    <property type="entry name" value="WD40"/>
    <property type="match status" value="1"/>
</dbReference>
<feature type="repeat" description="WD" evidence="3">
    <location>
        <begin position="381"/>
        <end position="425"/>
    </location>
</feature>
<dbReference type="SMART" id="SM00320">
    <property type="entry name" value="WD40"/>
    <property type="match status" value="7"/>
</dbReference>
<protein>
    <submittedName>
        <fullName evidence="5">Uncharacterized protein</fullName>
    </submittedName>
</protein>
<evidence type="ECO:0000313" key="5">
    <source>
        <dbReference type="EnsemblPlants" id="Kaladp0034s0096.1.v1.1.CDS.1"/>
    </source>
</evidence>
<dbReference type="PROSITE" id="PS00678">
    <property type="entry name" value="WD_REPEATS_1"/>
    <property type="match status" value="1"/>
</dbReference>
<dbReference type="InterPro" id="IPR001680">
    <property type="entry name" value="WD40_rpt"/>
</dbReference>
<dbReference type="InterPro" id="IPR020472">
    <property type="entry name" value="WD40_PAC1"/>
</dbReference>
<dbReference type="PANTHER" id="PTHR22844">
    <property type="entry name" value="F-BOX AND WD40 DOMAIN PROTEIN"/>
    <property type="match status" value="1"/>
</dbReference>
<feature type="repeat" description="WD" evidence="3">
    <location>
        <begin position="292"/>
        <end position="324"/>
    </location>
</feature>
<dbReference type="InterPro" id="IPR036322">
    <property type="entry name" value="WD40_repeat_dom_sf"/>
</dbReference>
<dbReference type="PROSITE" id="PS50082">
    <property type="entry name" value="WD_REPEATS_2"/>
    <property type="match status" value="4"/>
</dbReference>
<keyword evidence="1 3" id="KW-0853">WD repeat</keyword>
<feature type="repeat" description="WD" evidence="3">
    <location>
        <begin position="247"/>
        <end position="277"/>
    </location>
</feature>
<dbReference type="FunFam" id="2.130.10.10:FF:000775">
    <property type="entry name" value="BnaA09g28200D protein"/>
    <property type="match status" value="1"/>
</dbReference>
<accession>A0A7N0TF15</accession>
<name>A0A7N0TF15_KALFE</name>
<dbReference type="Proteomes" id="UP000594263">
    <property type="component" value="Unplaced"/>
</dbReference>
<evidence type="ECO:0000256" key="3">
    <source>
        <dbReference type="PROSITE-ProRule" id="PRU00221"/>
    </source>
</evidence>
<sequence>MKVKNLLRKGFSPADAVDGGDTPSHHSYYSSSSYSTPSSTVSSASSLQSNLSLQTLPSVPSLQTALSPDSALHLSVAHALTSSLATPPHLRHGHNSTVSSLAVHNHLLYAASGNQISVYDVSTPGSLNLLDSFCGNDPSSGSVKSIAFCKGNVISSHQSGKIKIWRFEKQSNKHKLVTTLPTVNDKLRHLIFPASYVQVRRHKKRMWIEHNDAVSGLAVNEELMCSVSWDRSLKIWRPSDFKCQQSIPAHEDAVNAVVVSKDGVVYTGCADGRIRVWARPGTGNKYVLIATLEKHRSAVNALALSADGGTLFSGACDRSILVWEREDSAGFMAVTGALRGHGKAILCLINHGDMLMSGSADKTVRIWARGGDGSFCCLAVLDGHRSPVKSVAAVSGSGGAISVYSGGLDGEIRAWEVTVSDSVKNSCAAFLLNQT</sequence>
<dbReference type="Gramene" id="Kaladp0034s0096.1.v1.1">
    <property type="protein sequence ID" value="Kaladp0034s0096.1.v1.1.CDS.1"/>
    <property type="gene ID" value="Kaladp0034s0096.v1.1"/>
</dbReference>
<feature type="region of interest" description="Disordered" evidence="4">
    <location>
        <begin position="9"/>
        <end position="33"/>
    </location>
</feature>
<dbReference type="InterPro" id="IPR019775">
    <property type="entry name" value="WD40_repeat_CS"/>
</dbReference>
<dbReference type="PRINTS" id="PR00320">
    <property type="entry name" value="GPROTEINBRPT"/>
</dbReference>
<dbReference type="Gene3D" id="2.130.10.10">
    <property type="entry name" value="YVTN repeat-like/Quinoprotein amine dehydrogenase"/>
    <property type="match status" value="2"/>
</dbReference>
<dbReference type="OMA" id="GEIRTCK"/>
<evidence type="ECO:0000313" key="6">
    <source>
        <dbReference type="Proteomes" id="UP000594263"/>
    </source>
</evidence>
<organism evidence="5 6">
    <name type="scientific">Kalanchoe fedtschenkoi</name>
    <name type="common">Lavender scallops</name>
    <name type="synonym">South American air plant</name>
    <dbReference type="NCBI Taxonomy" id="63787"/>
    <lineage>
        <taxon>Eukaryota</taxon>
        <taxon>Viridiplantae</taxon>
        <taxon>Streptophyta</taxon>
        <taxon>Embryophyta</taxon>
        <taxon>Tracheophyta</taxon>
        <taxon>Spermatophyta</taxon>
        <taxon>Magnoliopsida</taxon>
        <taxon>eudicotyledons</taxon>
        <taxon>Gunneridae</taxon>
        <taxon>Pentapetalae</taxon>
        <taxon>Saxifragales</taxon>
        <taxon>Crassulaceae</taxon>
        <taxon>Kalanchoe</taxon>
    </lineage>
</organism>
<evidence type="ECO:0000256" key="1">
    <source>
        <dbReference type="ARBA" id="ARBA00022574"/>
    </source>
</evidence>
<proteinExistence type="predicted"/>
<reference evidence="5" key="1">
    <citation type="submission" date="2021-01" db="UniProtKB">
        <authorList>
            <consortium name="EnsemblPlants"/>
        </authorList>
    </citation>
    <scope>IDENTIFICATION</scope>
</reference>
<evidence type="ECO:0000256" key="4">
    <source>
        <dbReference type="SAM" id="MobiDB-lite"/>
    </source>
</evidence>
<dbReference type="PROSITE" id="PS50294">
    <property type="entry name" value="WD_REPEATS_REGION"/>
    <property type="match status" value="3"/>
</dbReference>
<dbReference type="EnsemblPlants" id="Kaladp0034s0096.1.v1.1">
    <property type="protein sequence ID" value="Kaladp0034s0096.1.v1.1.CDS.1"/>
    <property type="gene ID" value="Kaladp0034s0096.v1.1"/>
</dbReference>
<evidence type="ECO:0000256" key="2">
    <source>
        <dbReference type="ARBA" id="ARBA00022737"/>
    </source>
</evidence>
<keyword evidence="6" id="KW-1185">Reference proteome</keyword>
<dbReference type="SUPFAM" id="SSF50978">
    <property type="entry name" value="WD40 repeat-like"/>
    <property type="match status" value="1"/>
</dbReference>
<dbReference type="Pfam" id="PF00400">
    <property type="entry name" value="WD40"/>
    <property type="match status" value="5"/>
</dbReference>
<dbReference type="AlphaFoldDB" id="A0A7N0TF15"/>
<dbReference type="InterPro" id="IPR045182">
    <property type="entry name" value="JINGUBANG-like"/>
</dbReference>